<accession>A0A8X6YAE5</accession>
<evidence type="ECO:0000313" key="4">
    <source>
        <dbReference type="Proteomes" id="UP000886998"/>
    </source>
</evidence>
<sequence length="235" mass="27554">MERRCVLSSWSKEEVRAVIRYEWAHGVSGTEIHNRLVEVYGPGVMSKQIVRRCRRTFSDGRQQVEDIPRAGRTLTATTDANVGKVDDMIRANRRITINEVAEELGISHERAQNIIHDILRYRKVSARWHCYCCYYIVSITFVHFSPLLVLRLESLMRYLTVQWTPVSALMNRDKRCQQQKPALKDRLHYKGEAHNIPGCFVSDMGNMFPTNRFSLRHQTWQRISDEIFPINPYND</sequence>
<keyword evidence="1" id="KW-0812">Transmembrane</keyword>
<keyword evidence="4" id="KW-1185">Reference proteome</keyword>
<name>A0A8X6YAE5_9ARAC</name>
<dbReference type="OrthoDB" id="6430049at2759"/>
<dbReference type="PANTHER" id="PTHR46060:SF1">
    <property type="entry name" value="MARINER MOS1 TRANSPOSASE-LIKE PROTEIN"/>
    <property type="match status" value="1"/>
</dbReference>
<dbReference type="Proteomes" id="UP000886998">
    <property type="component" value="Unassembled WGS sequence"/>
</dbReference>
<dbReference type="AlphaFoldDB" id="A0A8X6YAE5"/>
<keyword evidence="1" id="KW-0472">Membrane</keyword>
<feature type="transmembrane region" description="Helical" evidence="1">
    <location>
        <begin position="128"/>
        <end position="150"/>
    </location>
</feature>
<comment type="caution">
    <text evidence="3">The sequence shown here is derived from an EMBL/GenBank/DDBJ whole genome shotgun (WGS) entry which is preliminary data.</text>
</comment>
<dbReference type="Gene3D" id="1.10.10.1450">
    <property type="match status" value="1"/>
</dbReference>
<dbReference type="PANTHER" id="PTHR46060">
    <property type="entry name" value="MARINER MOS1 TRANSPOSASE-LIKE PROTEIN"/>
    <property type="match status" value="1"/>
</dbReference>
<gene>
    <name evidence="3" type="primary">X975_08604</name>
    <name evidence="3" type="ORF">TNIN_150021</name>
</gene>
<keyword evidence="1" id="KW-1133">Transmembrane helix</keyword>
<proteinExistence type="predicted"/>
<dbReference type="Pfam" id="PF17906">
    <property type="entry name" value="HTH_48"/>
    <property type="match status" value="1"/>
</dbReference>
<dbReference type="EMBL" id="BMAV01015789">
    <property type="protein sequence ID" value="GFY65969.1"/>
    <property type="molecule type" value="Genomic_DNA"/>
</dbReference>
<dbReference type="InterPro" id="IPR041426">
    <property type="entry name" value="Mos1_HTH"/>
</dbReference>
<reference evidence="3" key="1">
    <citation type="submission" date="2020-08" db="EMBL/GenBank/DDBJ databases">
        <title>Multicomponent nature underlies the extraordinary mechanical properties of spider dragline silk.</title>
        <authorList>
            <person name="Kono N."/>
            <person name="Nakamura H."/>
            <person name="Mori M."/>
            <person name="Yoshida Y."/>
            <person name="Ohtoshi R."/>
            <person name="Malay A.D."/>
            <person name="Moran D.A.P."/>
            <person name="Tomita M."/>
            <person name="Numata K."/>
            <person name="Arakawa K."/>
        </authorList>
    </citation>
    <scope>NUCLEOTIDE SEQUENCE</scope>
</reference>
<protein>
    <submittedName>
        <fullName evidence="3">Histone-lysine N-methyltransferase SETMAR</fullName>
    </submittedName>
</protein>
<evidence type="ECO:0000313" key="3">
    <source>
        <dbReference type="EMBL" id="GFY65969.1"/>
    </source>
</evidence>
<evidence type="ECO:0000259" key="2">
    <source>
        <dbReference type="Pfam" id="PF17906"/>
    </source>
</evidence>
<feature type="domain" description="Mos1 transposase HTH" evidence="2">
    <location>
        <begin position="12"/>
        <end position="60"/>
    </location>
</feature>
<dbReference type="InterPro" id="IPR052709">
    <property type="entry name" value="Transposase-MT_Hybrid"/>
</dbReference>
<organism evidence="3 4">
    <name type="scientific">Trichonephila inaurata madagascariensis</name>
    <dbReference type="NCBI Taxonomy" id="2747483"/>
    <lineage>
        <taxon>Eukaryota</taxon>
        <taxon>Metazoa</taxon>
        <taxon>Ecdysozoa</taxon>
        <taxon>Arthropoda</taxon>
        <taxon>Chelicerata</taxon>
        <taxon>Arachnida</taxon>
        <taxon>Araneae</taxon>
        <taxon>Araneomorphae</taxon>
        <taxon>Entelegynae</taxon>
        <taxon>Araneoidea</taxon>
        <taxon>Nephilidae</taxon>
        <taxon>Trichonephila</taxon>
        <taxon>Trichonephila inaurata</taxon>
    </lineage>
</organism>
<evidence type="ECO:0000256" key="1">
    <source>
        <dbReference type="SAM" id="Phobius"/>
    </source>
</evidence>